<dbReference type="EMBL" id="LBMM01015642">
    <property type="protein sequence ID" value="KMQ84729.1"/>
    <property type="molecule type" value="Genomic_DNA"/>
</dbReference>
<organism evidence="1 2">
    <name type="scientific">Lasius niger</name>
    <name type="common">Black garden ant</name>
    <dbReference type="NCBI Taxonomy" id="67767"/>
    <lineage>
        <taxon>Eukaryota</taxon>
        <taxon>Metazoa</taxon>
        <taxon>Ecdysozoa</taxon>
        <taxon>Arthropoda</taxon>
        <taxon>Hexapoda</taxon>
        <taxon>Insecta</taxon>
        <taxon>Pterygota</taxon>
        <taxon>Neoptera</taxon>
        <taxon>Endopterygota</taxon>
        <taxon>Hymenoptera</taxon>
        <taxon>Apocrita</taxon>
        <taxon>Aculeata</taxon>
        <taxon>Formicoidea</taxon>
        <taxon>Formicidae</taxon>
        <taxon>Formicinae</taxon>
        <taxon>Lasius</taxon>
        <taxon>Lasius</taxon>
    </lineage>
</organism>
<evidence type="ECO:0000313" key="2">
    <source>
        <dbReference type="Proteomes" id="UP000036403"/>
    </source>
</evidence>
<dbReference type="Proteomes" id="UP000036403">
    <property type="component" value="Unassembled WGS sequence"/>
</dbReference>
<accession>A0A0J7K336</accession>
<evidence type="ECO:0000313" key="1">
    <source>
        <dbReference type="EMBL" id="KMQ84729.1"/>
    </source>
</evidence>
<feature type="non-terminal residue" evidence="1">
    <location>
        <position position="52"/>
    </location>
</feature>
<comment type="caution">
    <text evidence="1">The sequence shown here is derived from an EMBL/GenBank/DDBJ whole genome shotgun (WGS) entry which is preliminary data.</text>
</comment>
<gene>
    <name evidence="1" type="ORF">RF55_17237</name>
</gene>
<protein>
    <submittedName>
        <fullName evidence="1">Uncharacterized protein</fullName>
    </submittedName>
</protein>
<dbReference type="PaxDb" id="67767-A0A0J7K336"/>
<name>A0A0J7K336_LASNI</name>
<keyword evidence="2" id="KW-1185">Reference proteome</keyword>
<dbReference type="AlphaFoldDB" id="A0A0J7K336"/>
<proteinExistence type="predicted"/>
<sequence length="52" mass="6127">MPQSGKRPNEKMPIMLIYVANIEEYRDKQYFLQQHVLRGKKVLPLLLPEGSE</sequence>
<reference evidence="1 2" key="1">
    <citation type="submission" date="2015-04" db="EMBL/GenBank/DDBJ databases">
        <title>Lasius niger genome sequencing.</title>
        <authorList>
            <person name="Konorov E.A."/>
            <person name="Nikitin M.A."/>
            <person name="Kirill M.V."/>
            <person name="Chang P."/>
        </authorList>
    </citation>
    <scope>NUCLEOTIDE SEQUENCE [LARGE SCALE GENOMIC DNA]</scope>
    <source>
        <tissue evidence="1">Whole</tissue>
    </source>
</reference>